<evidence type="ECO:0000259" key="5">
    <source>
        <dbReference type="PROSITE" id="PS50977"/>
    </source>
</evidence>
<dbReference type="PANTHER" id="PTHR30055">
    <property type="entry name" value="HTH-TYPE TRANSCRIPTIONAL REGULATOR RUTR"/>
    <property type="match status" value="1"/>
</dbReference>
<dbReference type="InterPro" id="IPR001647">
    <property type="entry name" value="HTH_TetR"/>
</dbReference>
<proteinExistence type="predicted"/>
<evidence type="ECO:0000256" key="4">
    <source>
        <dbReference type="PROSITE-ProRule" id="PRU00335"/>
    </source>
</evidence>
<keyword evidence="2 4" id="KW-0238">DNA-binding</keyword>
<dbReference type="GO" id="GO:0003700">
    <property type="term" value="F:DNA-binding transcription factor activity"/>
    <property type="evidence" value="ECO:0007669"/>
    <property type="project" value="TreeGrafter"/>
</dbReference>
<dbReference type="Pfam" id="PF00440">
    <property type="entry name" value="TetR_N"/>
    <property type="match status" value="1"/>
</dbReference>
<name>A0AB39VQM6_9GAMM</name>
<dbReference type="PROSITE" id="PS50977">
    <property type="entry name" value="HTH_TETR_2"/>
    <property type="match status" value="1"/>
</dbReference>
<gene>
    <name evidence="6" type="ORF">AB3G37_19015</name>
</gene>
<feature type="domain" description="HTH tetR-type" evidence="5">
    <location>
        <begin position="13"/>
        <end position="73"/>
    </location>
</feature>
<evidence type="ECO:0000256" key="1">
    <source>
        <dbReference type="ARBA" id="ARBA00023015"/>
    </source>
</evidence>
<reference evidence="6" key="1">
    <citation type="submission" date="2024-07" db="EMBL/GenBank/DDBJ databases">
        <authorList>
            <person name="Biller S.J."/>
        </authorList>
    </citation>
    <scope>NUCLEOTIDE SEQUENCE</scope>
    <source>
        <strain evidence="6">WC2420</strain>
    </source>
</reference>
<dbReference type="PANTHER" id="PTHR30055:SF234">
    <property type="entry name" value="HTH-TYPE TRANSCRIPTIONAL REGULATOR BETI"/>
    <property type="match status" value="1"/>
</dbReference>
<sequence>MHPANQTKDQRVCARRDQIVAASRLCFRKHGFHGAGMAEIAKMSQLSVGQIYRYFVNKDAIIEEIVRRIVFKKIQIMTGGAHNLKQMASNLAYRVIGVQNIDHSQFGDCPELSPEQNEIDHALMLEVTAEATRNQVVAKILRDAEAKLFNEAKAMMTPYYPDMSEQELTARLEMMAVLCEGTAFRRLTHKHADSEILKSIYNQLFCKVFNDYSPSNTAEN</sequence>
<keyword evidence="3" id="KW-0804">Transcription</keyword>
<protein>
    <submittedName>
        <fullName evidence="6">TetR/AcrR family transcriptional regulator</fullName>
    </submittedName>
</protein>
<dbReference type="InterPro" id="IPR009057">
    <property type="entry name" value="Homeodomain-like_sf"/>
</dbReference>
<evidence type="ECO:0000256" key="3">
    <source>
        <dbReference type="ARBA" id="ARBA00023163"/>
    </source>
</evidence>
<dbReference type="PRINTS" id="PR00455">
    <property type="entry name" value="HTHTETR"/>
</dbReference>
<keyword evidence="1" id="KW-0805">Transcription regulation</keyword>
<dbReference type="EMBL" id="CP165628">
    <property type="protein sequence ID" value="XDU71602.1"/>
    <property type="molecule type" value="Genomic_DNA"/>
</dbReference>
<dbReference type="AlphaFoldDB" id="A0AB39VQM6"/>
<evidence type="ECO:0000256" key="2">
    <source>
        <dbReference type="ARBA" id="ARBA00023125"/>
    </source>
</evidence>
<evidence type="ECO:0000313" key="6">
    <source>
        <dbReference type="EMBL" id="XDU71602.1"/>
    </source>
</evidence>
<feature type="DNA-binding region" description="H-T-H motif" evidence="4">
    <location>
        <begin position="36"/>
        <end position="55"/>
    </location>
</feature>
<dbReference type="RefSeq" id="WP_009636910.1">
    <property type="nucleotide sequence ID" value="NZ_CP165628.1"/>
</dbReference>
<dbReference type="Gene3D" id="1.10.357.10">
    <property type="entry name" value="Tetracycline Repressor, domain 2"/>
    <property type="match status" value="1"/>
</dbReference>
<dbReference type="InterPro" id="IPR050109">
    <property type="entry name" value="HTH-type_TetR-like_transc_reg"/>
</dbReference>
<organism evidence="6">
    <name type="scientific">Rouxiella sp. WC2420</name>
    <dbReference type="NCBI Taxonomy" id="3234145"/>
    <lineage>
        <taxon>Bacteria</taxon>
        <taxon>Pseudomonadati</taxon>
        <taxon>Pseudomonadota</taxon>
        <taxon>Gammaproteobacteria</taxon>
        <taxon>Enterobacterales</taxon>
        <taxon>Yersiniaceae</taxon>
        <taxon>Rouxiella</taxon>
    </lineage>
</organism>
<dbReference type="GO" id="GO:0000976">
    <property type="term" value="F:transcription cis-regulatory region binding"/>
    <property type="evidence" value="ECO:0007669"/>
    <property type="project" value="TreeGrafter"/>
</dbReference>
<accession>A0AB39VQM6</accession>
<dbReference type="SUPFAM" id="SSF46689">
    <property type="entry name" value="Homeodomain-like"/>
    <property type="match status" value="1"/>
</dbReference>